<keyword evidence="3" id="KW-1185">Reference proteome</keyword>
<proteinExistence type="predicted"/>
<reference evidence="2" key="2">
    <citation type="submission" date="2020-09" db="EMBL/GenBank/DDBJ databases">
        <authorList>
            <person name="Sun Q."/>
            <person name="Zhou Y."/>
        </authorList>
    </citation>
    <scope>NUCLEOTIDE SEQUENCE</scope>
    <source>
        <strain evidence="2">CGMCC 1.15254</strain>
    </source>
</reference>
<dbReference type="InterPro" id="IPR019301">
    <property type="entry name" value="Flagellar_prot_FlgJ_N"/>
</dbReference>
<dbReference type="EMBL" id="BMHV01000004">
    <property type="protein sequence ID" value="GGF56361.1"/>
    <property type="molecule type" value="Genomic_DNA"/>
</dbReference>
<feature type="domain" description="Flagellar protein FlgJ N-terminal" evidence="1">
    <location>
        <begin position="78"/>
        <end position="125"/>
    </location>
</feature>
<dbReference type="Pfam" id="PF10135">
    <property type="entry name" value="Rod-binding"/>
    <property type="match status" value="1"/>
</dbReference>
<evidence type="ECO:0000313" key="3">
    <source>
        <dbReference type="Proteomes" id="UP000632498"/>
    </source>
</evidence>
<evidence type="ECO:0000313" key="2">
    <source>
        <dbReference type="EMBL" id="GGF56361.1"/>
    </source>
</evidence>
<sequence length="133" mass="14616">MNDLSLLSQAQVAFQDAQAKRGLAGLVDTTNNQGRTFAETLNAQQLKDPTQVDVLQKRKIHETAVDFEAQFLSQMLQPMFEGIEASEPFGGGHAEKMWQSMLVNEYGKSLAKSGGIGLADHVERQLLRAQEGL</sequence>
<dbReference type="AlphaFoldDB" id="A0A917F9X8"/>
<organism evidence="2 3">
    <name type="scientific">Terasakiella brassicae</name>
    <dbReference type="NCBI Taxonomy" id="1634917"/>
    <lineage>
        <taxon>Bacteria</taxon>
        <taxon>Pseudomonadati</taxon>
        <taxon>Pseudomonadota</taxon>
        <taxon>Alphaproteobacteria</taxon>
        <taxon>Rhodospirillales</taxon>
        <taxon>Terasakiellaceae</taxon>
        <taxon>Terasakiella</taxon>
    </lineage>
</organism>
<comment type="caution">
    <text evidence="2">The sequence shown here is derived from an EMBL/GenBank/DDBJ whole genome shotgun (WGS) entry which is preliminary data.</text>
</comment>
<gene>
    <name evidence="2" type="ORF">GCM10011332_07310</name>
</gene>
<protein>
    <recommendedName>
        <fullName evidence="1">Flagellar protein FlgJ N-terminal domain-containing protein</fullName>
    </recommendedName>
</protein>
<name>A0A917F9X8_9PROT</name>
<reference evidence="2" key="1">
    <citation type="journal article" date="2014" name="Int. J. Syst. Evol. Microbiol.">
        <title>Complete genome sequence of Corynebacterium casei LMG S-19264T (=DSM 44701T), isolated from a smear-ripened cheese.</title>
        <authorList>
            <consortium name="US DOE Joint Genome Institute (JGI-PGF)"/>
            <person name="Walter F."/>
            <person name="Albersmeier A."/>
            <person name="Kalinowski J."/>
            <person name="Ruckert C."/>
        </authorList>
    </citation>
    <scope>NUCLEOTIDE SEQUENCE</scope>
    <source>
        <strain evidence="2">CGMCC 1.15254</strain>
    </source>
</reference>
<accession>A0A917F9X8</accession>
<dbReference type="RefSeq" id="WP_188661730.1">
    <property type="nucleotide sequence ID" value="NZ_BMHV01000004.1"/>
</dbReference>
<evidence type="ECO:0000259" key="1">
    <source>
        <dbReference type="Pfam" id="PF10135"/>
    </source>
</evidence>
<dbReference type="Proteomes" id="UP000632498">
    <property type="component" value="Unassembled WGS sequence"/>
</dbReference>